<dbReference type="AlphaFoldDB" id="A0A3P8D5Z9"/>
<protein>
    <submittedName>
        <fullName evidence="2">Uncharacterized protein</fullName>
    </submittedName>
</protein>
<keyword evidence="1" id="KW-0472">Membrane</keyword>
<evidence type="ECO:0000313" key="3">
    <source>
        <dbReference type="Proteomes" id="UP000277204"/>
    </source>
</evidence>
<sequence>MLIKLFDLINLLLIVDFSVLLNNLILMIKIFSMVLMYYTNGLML</sequence>
<keyword evidence="1" id="KW-0812">Transmembrane</keyword>
<dbReference type="Proteomes" id="UP000277204">
    <property type="component" value="Unassembled WGS sequence"/>
</dbReference>
<keyword evidence="1" id="KW-1133">Transmembrane helix</keyword>
<reference evidence="2 3" key="1">
    <citation type="submission" date="2018-11" db="EMBL/GenBank/DDBJ databases">
        <authorList>
            <consortium name="Pathogen Informatics"/>
        </authorList>
    </citation>
    <scope>NUCLEOTIDE SEQUENCE [LARGE SCALE GENOMIC DNA]</scope>
    <source>
        <strain evidence="2 3">Zambia</strain>
    </source>
</reference>
<gene>
    <name evidence="2" type="ORF">SMRZ_LOCUS21378</name>
</gene>
<name>A0A3P8D5Z9_9TREM</name>
<evidence type="ECO:0000256" key="1">
    <source>
        <dbReference type="SAM" id="Phobius"/>
    </source>
</evidence>
<keyword evidence="3" id="KW-1185">Reference proteome</keyword>
<proteinExistence type="predicted"/>
<organism evidence="2 3">
    <name type="scientific">Schistosoma margrebowiei</name>
    <dbReference type="NCBI Taxonomy" id="48269"/>
    <lineage>
        <taxon>Eukaryota</taxon>
        <taxon>Metazoa</taxon>
        <taxon>Spiralia</taxon>
        <taxon>Lophotrochozoa</taxon>
        <taxon>Platyhelminthes</taxon>
        <taxon>Trematoda</taxon>
        <taxon>Digenea</taxon>
        <taxon>Strigeidida</taxon>
        <taxon>Schistosomatoidea</taxon>
        <taxon>Schistosomatidae</taxon>
        <taxon>Schistosoma</taxon>
    </lineage>
</organism>
<dbReference type="EMBL" id="UZAI01018680">
    <property type="protein sequence ID" value="VDP39311.1"/>
    <property type="molecule type" value="Genomic_DNA"/>
</dbReference>
<feature type="transmembrane region" description="Helical" evidence="1">
    <location>
        <begin position="12"/>
        <end position="38"/>
    </location>
</feature>
<accession>A0A3P8D5Z9</accession>
<evidence type="ECO:0000313" key="2">
    <source>
        <dbReference type="EMBL" id="VDP39311.1"/>
    </source>
</evidence>